<dbReference type="Proteomes" id="UP001529235">
    <property type="component" value="Unassembled WGS sequence"/>
</dbReference>
<evidence type="ECO:0000313" key="1">
    <source>
        <dbReference type="EMBL" id="MDK6029485.1"/>
    </source>
</evidence>
<proteinExistence type="predicted"/>
<name>A0ABD4ZB08_9CREN</name>
<accession>A0ABD4ZB08</accession>
<keyword evidence="2" id="KW-1185">Reference proteome</keyword>
<evidence type="ECO:0000313" key="2">
    <source>
        <dbReference type="Proteomes" id="UP001529235"/>
    </source>
</evidence>
<dbReference type="AlphaFoldDB" id="A0ABD4ZB08"/>
<protein>
    <submittedName>
        <fullName evidence="1">Uncharacterized protein</fullName>
    </submittedName>
</protein>
<dbReference type="RefSeq" id="WP_285274472.1">
    <property type="nucleotide sequence ID" value="NZ_JASNVW010000009.1"/>
</dbReference>
<reference evidence="1 2" key="1">
    <citation type="submission" date="2023-05" db="EMBL/GenBank/DDBJ databases">
        <title>A new hyperthermophilic archaea 'Ignisphaera cupida' sp. nov. and description of the family 'Ignisphaeraceae' fam. nov.</title>
        <authorList>
            <person name="Podosokorskaya O.A."/>
            <person name="Elcheninov A.G."/>
            <person name="Klukina A."/>
            <person name="Merkel A.Y."/>
        </authorList>
    </citation>
    <scope>NUCLEOTIDE SEQUENCE [LARGE SCALE GENOMIC DNA]</scope>
    <source>
        <strain evidence="1 2">4213-co</strain>
    </source>
</reference>
<comment type="caution">
    <text evidence="1">The sequence shown here is derived from an EMBL/GenBank/DDBJ whole genome shotgun (WGS) entry which is preliminary data.</text>
</comment>
<sequence>MSLISYNDLMDIVLKLHKCYRLQGILGSDVISKVDFLTKPYATLAIAVALHGINITKKHGISYSDVVSLQRKIAHFLLKADKNEVEFLEKLVSLTPSKLGFDVATVSRRCLIDYQKITDLIKLLNMLKESISLASLASQQTFTEVQKKPRVICLSNTEMLPPLNVIAESITRIILMDLENSKEINEDPYFTQLMDSIKRKLNESKLTSNDIAAFSLVLITIMRHYKDSQICVEPGIDVETLARKMYNDLTSVNADPSKSDIYAIYQEIASRSVMKR</sequence>
<organism evidence="1 2">
    <name type="scientific">Ignisphaera cupida</name>
    <dbReference type="NCBI Taxonomy" id="3050454"/>
    <lineage>
        <taxon>Archaea</taxon>
        <taxon>Thermoproteota</taxon>
        <taxon>Thermoprotei</taxon>
        <taxon>Desulfurococcales</taxon>
        <taxon>Desulfurococcaceae</taxon>
        <taxon>Ignisphaera</taxon>
    </lineage>
</organism>
<dbReference type="EMBL" id="JASNVW010000009">
    <property type="protein sequence ID" value="MDK6029485.1"/>
    <property type="molecule type" value="Genomic_DNA"/>
</dbReference>
<gene>
    <name evidence="1" type="ORF">QPL79_08925</name>
</gene>